<feature type="domain" description="GGDEF" evidence="2">
    <location>
        <begin position="66"/>
        <end position="204"/>
    </location>
</feature>
<protein>
    <submittedName>
        <fullName evidence="3">GGDEF domain-containing protein</fullName>
    </submittedName>
</protein>
<evidence type="ECO:0000313" key="4">
    <source>
        <dbReference type="Proteomes" id="UP000215043"/>
    </source>
</evidence>
<dbReference type="CDD" id="cd01949">
    <property type="entry name" value="GGDEF"/>
    <property type="match status" value="1"/>
</dbReference>
<feature type="region of interest" description="Disordered" evidence="1">
    <location>
        <begin position="187"/>
        <end position="217"/>
    </location>
</feature>
<dbReference type="Gene3D" id="3.30.70.270">
    <property type="match status" value="1"/>
</dbReference>
<gene>
    <name evidence="3" type="ORF">CDG81_01895</name>
</gene>
<feature type="compositionally biased region" description="Basic and acidic residues" evidence="1">
    <location>
        <begin position="187"/>
        <end position="200"/>
    </location>
</feature>
<dbReference type="RefSeq" id="WP_052428410.1">
    <property type="nucleotide sequence ID" value="NZ_CP022752.1"/>
</dbReference>
<dbReference type="KEGG" id="aey:CDG81_01895"/>
<dbReference type="PANTHER" id="PTHR44757">
    <property type="entry name" value="DIGUANYLATE CYCLASE DGCP"/>
    <property type="match status" value="1"/>
</dbReference>
<evidence type="ECO:0000256" key="1">
    <source>
        <dbReference type="SAM" id="MobiDB-lite"/>
    </source>
</evidence>
<evidence type="ECO:0000313" key="3">
    <source>
        <dbReference type="EMBL" id="ASU77268.1"/>
    </source>
</evidence>
<dbReference type="AlphaFoldDB" id="A0A223RN28"/>
<dbReference type="PANTHER" id="PTHR44757:SF2">
    <property type="entry name" value="BIOFILM ARCHITECTURE MAINTENANCE PROTEIN MBAA"/>
    <property type="match status" value="1"/>
</dbReference>
<dbReference type="InterPro" id="IPR043128">
    <property type="entry name" value="Rev_trsase/Diguanyl_cyclase"/>
</dbReference>
<dbReference type="Proteomes" id="UP000215043">
    <property type="component" value="Chromosome"/>
</dbReference>
<dbReference type="OrthoDB" id="23692at2"/>
<dbReference type="EMBL" id="CP022752">
    <property type="protein sequence ID" value="ASU77268.1"/>
    <property type="molecule type" value="Genomic_DNA"/>
</dbReference>
<name>A0A223RN28_9ACTN</name>
<accession>A0A223RN28</accession>
<dbReference type="InterPro" id="IPR052155">
    <property type="entry name" value="Biofilm_reg_signaling"/>
</dbReference>
<reference evidence="3 4" key="1">
    <citation type="submission" date="2017-08" db="EMBL/GenBank/DDBJ databases">
        <title>The complete genome sequence of moderately halophilic actinomycete Actinopolyspora erythraea YIM 90600, the producer of novel erythromycin, novel actinopolysporins A-C and tubercidin.</title>
        <authorList>
            <person name="Yin M."/>
            <person name="Tang S."/>
        </authorList>
    </citation>
    <scope>NUCLEOTIDE SEQUENCE [LARGE SCALE GENOMIC DNA]</scope>
    <source>
        <strain evidence="3 4">YIM 90600</strain>
    </source>
</reference>
<sequence length="217" mass="24177">MRIRDGSTRNGMLTALALGLTATGWWCTGRYASRLHRELRTDPLTGLGNRLALREAFQRDGAGNGRCVAVLLLDLDGFKELNDTHGHRFGDQVLREVARRMRESRRPGRLAVRLSGDEFACWLGTLPDTPSHWQRVEELQHALAERLAEPMLIEGTTVWVSASIGAAITAGPADTLEGVLEQADRAMYRDKRGRGRSDRLRHGRRTSSHTRAGRTAE</sequence>
<dbReference type="Pfam" id="PF00990">
    <property type="entry name" value="GGDEF"/>
    <property type="match status" value="1"/>
</dbReference>
<evidence type="ECO:0000259" key="2">
    <source>
        <dbReference type="PROSITE" id="PS50887"/>
    </source>
</evidence>
<organism evidence="3 4">
    <name type="scientific">Actinopolyspora erythraea</name>
    <dbReference type="NCBI Taxonomy" id="414996"/>
    <lineage>
        <taxon>Bacteria</taxon>
        <taxon>Bacillati</taxon>
        <taxon>Actinomycetota</taxon>
        <taxon>Actinomycetes</taxon>
        <taxon>Actinopolysporales</taxon>
        <taxon>Actinopolysporaceae</taxon>
        <taxon>Actinopolyspora</taxon>
    </lineage>
</organism>
<dbReference type="SUPFAM" id="SSF55073">
    <property type="entry name" value="Nucleotide cyclase"/>
    <property type="match status" value="1"/>
</dbReference>
<feature type="compositionally biased region" description="Basic residues" evidence="1">
    <location>
        <begin position="201"/>
        <end position="217"/>
    </location>
</feature>
<dbReference type="InterPro" id="IPR029787">
    <property type="entry name" value="Nucleotide_cyclase"/>
</dbReference>
<dbReference type="InterPro" id="IPR000160">
    <property type="entry name" value="GGDEF_dom"/>
</dbReference>
<dbReference type="NCBIfam" id="TIGR00254">
    <property type="entry name" value="GGDEF"/>
    <property type="match status" value="1"/>
</dbReference>
<proteinExistence type="predicted"/>
<dbReference type="PROSITE" id="PS50887">
    <property type="entry name" value="GGDEF"/>
    <property type="match status" value="1"/>
</dbReference>
<dbReference type="SMART" id="SM00267">
    <property type="entry name" value="GGDEF"/>
    <property type="match status" value="1"/>
</dbReference>